<dbReference type="InterPro" id="IPR005863">
    <property type="entry name" value="UDP-N-AcMur_synth"/>
</dbReference>
<name>A0A2T4VWK7_9HYPH</name>
<evidence type="ECO:0000256" key="8">
    <source>
        <dbReference type="ARBA" id="ARBA00023306"/>
    </source>
</evidence>
<keyword evidence="3 10" id="KW-0132">Cell division</keyword>
<dbReference type="GO" id="GO:0005737">
    <property type="term" value="C:cytoplasm"/>
    <property type="evidence" value="ECO:0007669"/>
    <property type="project" value="UniProtKB-SubCell"/>
</dbReference>
<evidence type="ECO:0000313" key="16">
    <source>
        <dbReference type="Proteomes" id="UP000240811"/>
    </source>
</evidence>
<dbReference type="InterPro" id="IPR000713">
    <property type="entry name" value="Mur_ligase_N"/>
</dbReference>
<dbReference type="Pfam" id="PF01225">
    <property type="entry name" value="Mur_ligase"/>
    <property type="match status" value="1"/>
</dbReference>
<dbReference type="GO" id="GO:0051301">
    <property type="term" value="P:cell division"/>
    <property type="evidence" value="ECO:0007669"/>
    <property type="project" value="UniProtKB-KW"/>
</dbReference>
<dbReference type="GO" id="GO:0071555">
    <property type="term" value="P:cell wall organization"/>
    <property type="evidence" value="ECO:0007669"/>
    <property type="project" value="UniProtKB-KW"/>
</dbReference>
<dbReference type="GO" id="GO:0008766">
    <property type="term" value="F:UDP-N-acetylmuramoylalanyl-D-glutamyl-2,6-diaminopimelate-D-alanyl-D-alanine ligase activity"/>
    <property type="evidence" value="ECO:0007669"/>
    <property type="project" value="RHEA"/>
</dbReference>
<feature type="domain" description="Mur ligase C-terminal" evidence="13">
    <location>
        <begin position="339"/>
        <end position="452"/>
    </location>
</feature>
<comment type="subcellular location">
    <subcellularLocation>
        <location evidence="10 11">Cytoplasm</location>
    </subcellularLocation>
</comment>
<evidence type="ECO:0000256" key="9">
    <source>
        <dbReference type="ARBA" id="ARBA00023316"/>
    </source>
</evidence>
<dbReference type="AlphaFoldDB" id="A0A2T4VWK7"/>
<keyword evidence="6 10" id="KW-0133">Cell shape</keyword>
<proteinExistence type="inferred from homology"/>
<dbReference type="SUPFAM" id="SSF63418">
    <property type="entry name" value="MurE/MurF N-terminal domain"/>
    <property type="match status" value="1"/>
</dbReference>
<evidence type="ECO:0000256" key="1">
    <source>
        <dbReference type="ARBA" id="ARBA00022490"/>
    </source>
</evidence>
<keyword evidence="4 10" id="KW-0547">Nucleotide-binding</keyword>
<evidence type="ECO:0000256" key="3">
    <source>
        <dbReference type="ARBA" id="ARBA00022618"/>
    </source>
</evidence>
<evidence type="ECO:0000256" key="2">
    <source>
        <dbReference type="ARBA" id="ARBA00022598"/>
    </source>
</evidence>
<comment type="catalytic activity">
    <reaction evidence="10 11">
        <text>D-alanyl-D-alanine + UDP-N-acetyl-alpha-D-muramoyl-L-alanyl-gamma-D-glutamyl-meso-2,6-diaminopimelate + ATP = UDP-N-acetyl-alpha-D-muramoyl-L-alanyl-gamma-D-glutamyl-meso-2,6-diaminopimeloyl-D-alanyl-D-alanine + ADP + phosphate + H(+)</text>
        <dbReference type="Rhea" id="RHEA:28374"/>
        <dbReference type="ChEBI" id="CHEBI:15378"/>
        <dbReference type="ChEBI" id="CHEBI:30616"/>
        <dbReference type="ChEBI" id="CHEBI:43474"/>
        <dbReference type="ChEBI" id="CHEBI:57822"/>
        <dbReference type="ChEBI" id="CHEBI:61386"/>
        <dbReference type="ChEBI" id="CHEBI:83905"/>
        <dbReference type="ChEBI" id="CHEBI:456216"/>
        <dbReference type="EC" id="6.3.2.10"/>
    </reaction>
</comment>
<evidence type="ECO:0000259" key="14">
    <source>
        <dbReference type="Pfam" id="PF08245"/>
    </source>
</evidence>
<dbReference type="NCBIfam" id="TIGR01143">
    <property type="entry name" value="murF"/>
    <property type="match status" value="1"/>
</dbReference>
<dbReference type="Proteomes" id="UP000240811">
    <property type="component" value="Unassembled WGS sequence"/>
</dbReference>
<dbReference type="Gene3D" id="3.90.190.20">
    <property type="entry name" value="Mur ligase, C-terminal domain"/>
    <property type="match status" value="1"/>
</dbReference>
<evidence type="ECO:0000256" key="7">
    <source>
        <dbReference type="ARBA" id="ARBA00022984"/>
    </source>
</evidence>
<dbReference type="InterPro" id="IPR013221">
    <property type="entry name" value="Mur_ligase_cen"/>
</dbReference>
<comment type="similarity">
    <text evidence="10">Belongs to the MurCDEF family. MurF subfamily.</text>
</comment>
<sequence length="472" mass="52331">MNRLWNLHDLLKVIQGKSLAKIPEGFVTGISIDSRTISPGEAFFALKGDRYDGHDYVLDAVEKKAALVIINTNMLSSIGRLSVPVFLVNDVLSALKQLAIAARLRSKAKVIAITGSVGKTTTKEMINLALSAIGKTHVCESSYNNHIGVPLTLSRMPDDAEFAIFELGMSHPGDIRFLTQLVRPDLAVITTIAPAHIGNFSGLEEIASSKAEIFEGLEKTGSVLLNHDNHYFEFLKNKSNEMGIGKVYSFGKSVDADFRMLKVEELSEKSCIRIQMKEKLLEVMSYATGQHMAYNILATLGVVLLLDSDINKAINALSDFHPLKGRGKRYHLSLANGYFTLIDESYNANPASMQAAIAVLSQTYPYGKGRRIAVLGDMNEMGKMSESFHINLAKVLLSHNISHVWLTGMHMMALKESLPRNIDVQHFENMMDLLSFIKLSIIEGDIMVVKSSHACRLYHIVQLLLEEFKLIH</sequence>
<keyword evidence="2 10" id="KW-0436">Ligase</keyword>
<dbReference type="PANTHER" id="PTHR43024:SF1">
    <property type="entry name" value="UDP-N-ACETYLMURAMOYL-TRIPEPTIDE--D-ALANYL-D-ALANINE LIGASE"/>
    <property type="match status" value="1"/>
</dbReference>
<evidence type="ECO:0000313" key="15">
    <source>
        <dbReference type="EMBL" id="PTL86162.1"/>
    </source>
</evidence>
<dbReference type="Pfam" id="PF02875">
    <property type="entry name" value="Mur_ligase_C"/>
    <property type="match status" value="1"/>
</dbReference>
<evidence type="ECO:0000256" key="4">
    <source>
        <dbReference type="ARBA" id="ARBA00022741"/>
    </source>
</evidence>
<comment type="pathway">
    <text evidence="10 11">Cell wall biogenesis; peptidoglycan biosynthesis.</text>
</comment>
<dbReference type="InterPro" id="IPR036565">
    <property type="entry name" value="Mur-like_cat_sf"/>
</dbReference>
<dbReference type="InterPro" id="IPR035911">
    <property type="entry name" value="MurE/MurF_N"/>
</dbReference>
<evidence type="ECO:0000259" key="13">
    <source>
        <dbReference type="Pfam" id="PF02875"/>
    </source>
</evidence>
<keyword evidence="5 10" id="KW-0067">ATP-binding</keyword>
<protein>
    <recommendedName>
        <fullName evidence="10 11">UDP-N-acetylmuramoyl-tripeptide--D-alanyl-D-alanine ligase</fullName>
        <ecNumber evidence="10 11">6.3.2.10</ecNumber>
    </recommendedName>
    <alternativeName>
        <fullName evidence="10">D-alanyl-D-alanine-adding enzyme</fullName>
    </alternativeName>
</protein>
<dbReference type="UniPathway" id="UPA00219"/>
<keyword evidence="9 10" id="KW-0961">Cell wall biogenesis/degradation</keyword>
<dbReference type="EMBL" id="PSQJ01000007">
    <property type="protein sequence ID" value="PTL86162.1"/>
    <property type="molecule type" value="Genomic_DNA"/>
</dbReference>
<dbReference type="HAMAP" id="MF_02019">
    <property type="entry name" value="MurF"/>
    <property type="match status" value="1"/>
</dbReference>
<dbReference type="GO" id="GO:0008360">
    <property type="term" value="P:regulation of cell shape"/>
    <property type="evidence" value="ECO:0007669"/>
    <property type="project" value="UniProtKB-KW"/>
</dbReference>
<evidence type="ECO:0000256" key="5">
    <source>
        <dbReference type="ARBA" id="ARBA00022840"/>
    </source>
</evidence>
<dbReference type="InterPro" id="IPR051046">
    <property type="entry name" value="MurCDEF_CellWall_CoF430Synth"/>
</dbReference>
<evidence type="ECO:0000256" key="6">
    <source>
        <dbReference type="ARBA" id="ARBA00022960"/>
    </source>
</evidence>
<dbReference type="GO" id="GO:0009252">
    <property type="term" value="P:peptidoglycan biosynthetic process"/>
    <property type="evidence" value="ECO:0007669"/>
    <property type="project" value="UniProtKB-UniRule"/>
</dbReference>
<dbReference type="EC" id="6.3.2.10" evidence="10 11"/>
<feature type="domain" description="Mur ligase central" evidence="14">
    <location>
        <begin position="113"/>
        <end position="302"/>
    </location>
</feature>
<evidence type="ECO:0000256" key="11">
    <source>
        <dbReference type="RuleBase" id="RU004136"/>
    </source>
</evidence>
<gene>
    <name evidence="10" type="primary">murF</name>
    <name evidence="15" type="ORF">C4617_05190</name>
</gene>
<organism evidence="15 16">
    <name type="scientific">Candidatus Liberibacter europaeus</name>
    <dbReference type="NCBI Taxonomy" id="744859"/>
    <lineage>
        <taxon>Bacteria</taxon>
        <taxon>Pseudomonadati</taxon>
        <taxon>Pseudomonadota</taxon>
        <taxon>Alphaproteobacteria</taxon>
        <taxon>Hyphomicrobiales</taxon>
        <taxon>Rhizobiaceae</taxon>
        <taxon>Liberibacter</taxon>
    </lineage>
</organism>
<reference evidence="16" key="1">
    <citation type="submission" date="2018-02" db="EMBL/GenBank/DDBJ databases">
        <title>Genome sequence of Candidatus Liberibacter europaeus.</title>
        <authorList>
            <person name="Frampton R.A."/>
            <person name="Thompson S.M."/>
            <person name="David C."/>
            <person name="Addison S.M."/>
            <person name="Smith G.R."/>
        </authorList>
    </citation>
    <scope>NUCLEOTIDE SEQUENCE [LARGE SCALE GENOMIC DNA]</scope>
</reference>
<keyword evidence="1 10" id="KW-0963">Cytoplasm</keyword>
<dbReference type="GO" id="GO:0005524">
    <property type="term" value="F:ATP binding"/>
    <property type="evidence" value="ECO:0007669"/>
    <property type="project" value="UniProtKB-UniRule"/>
</dbReference>
<accession>A0A2T4VWK7</accession>
<dbReference type="GO" id="GO:0047480">
    <property type="term" value="F:UDP-N-acetylmuramoyl-tripeptide-D-alanyl-D-alanine ligase activity"/>
    <property type="evidence" value="ECO:0007669"/>
    <property type="project" value="UniProtKB-UniRule"/>
</dbReference>
<feature type="domain" description="Mur ligase N-terminal catalytic" evidence="12">
    <location>
        <begin position="27"/>
        <end position="99"/>
    </location>
</feature>
<comment type="function">
    <text evidence="10 11">Involved in cell wall formation. Catalyzes the final step in the synthesis of UDP-N-acetylmuramoyl-pentapeptide, the precursor of murein.</text>
</comment>
<keyword evidence="8 10" id="KW-0131">Cell cycle</keyword>
<keyword evidence="7 10" id="KW-0573">Peptidoglycan synthesis</keyword>
<evidence type="ECO:0000256" key="10">
    <source>
        <dbReference type="HAMAP-Rule" id="MF_02019"/>
    </source>
</evidence>
<dbReference type="Gene3D" id="3.40.1390.10">
    <property type="entry name" value="MurE/MurF, N-terminal domain"/>
    <property type="match status" value="1"/>
</dbReference>
<dbReference type="Gene3D" id="3.40.1190.10">
    <property type="entry name" value="Mur-like, catalytic domain"/>
    <property type="match status" value="1"/>
</dbReference>
<feature type="binding site" evidence="10">
    <location>
        <begin position="115"/>
        <end position="121"/>
    </location>
    <ligand>
        <name>ATP</name>
        <dbReference type="ChEBI" id="CHEBI:30616"/>
    </ligand>
</feature>
<dbReference type="InterPro" id="IPR004101">
    <property type="entry name" value="Mur_ligase_C"/>
</dbReference>
<comment type="caution">
    <text evidence="15">The sequence shown here is derived from an EMBL/GenBank/DDBJ whole genome shotgun (WGS) entry which is preliminary data.</text>
</comment>
<evidence type="ECO:0000259" key="12">
    <source>
        <dbReference type="Pfam" id="PF01225"/>
    </source>
</evidence>
<dbReference type="SUPFAM" id="SSF53244">
    <property type="entry name" value="MurD-like peptide ligases, peptide-binding domain"/>
    <property type="match status" value="1"/>
</dbReference>
<dbReference type="PANTHER" id="PTHR43024">
    <property type="entry name" value="UDP-N-ACETYLMURAMOYL-TRIPEPTIDE--D-ALANYL-D-ALANINE LIGASE"/>
    <property type="match status" value="1"/>
</dbReference>
<dbReference type="SUPFAM" id="SSF53623">
    <property type="entry name" value="MurD-like peptide ligases, catalytic domain"/>
    <property type="match status" value="1"/>
</dbReference>
<dbReference type="InterPro" id="IPR036615">
    <property type="entry name" value="Mur_ligase_C_dom_sf"/>
</dbReference>
<dbReference type="Pfam" id="PF08245">
    <property type="entry name" value="Mur_ligase_M"/>
    <property type="match status" value="1"/>
</dbReference>